<protein>
    <submittedName>
        <fullName evidence="1">16494_t:CDS:1</fullName>
    </submittedName>
</protein>
<accession>A0ACA9NTD2</accession>
<gene>
    <name evidence="1" type="ORF">ACOLOM_LOCUS9084</name>
</gene>
<dbReference type="EMBL" id="CAJVPT010025373">
    <property type="protein sequence ID" value="CAG8674678.1"/>
    <property type="molecule type" value="Genomic_DNA"/>
</dbReference>
<organism evidence="1 2">
    <name type="scientific">Acaulospora colombiana</name>
    <dbReference type="NCBI Taxonomy" id="27376"/>
    <lineage>
        <taxon>Eukaryota</taxon>
        <taxon>Fungi</taxon>
        <taxon>Fungi incertae sedis</taxon>
        <taxon>Mucoromycota</taxon>
        <taxon>Glomeromycotina</taxon>
        <taxon>Glomeromycetes</taxon>
        <taxon>Diversisporales</taxon>
        <taxon>Acaulosporaceae</taxon>
        <taxon>Acaulospora</taxon>
    </lineage>
</organism>
<evidence type="ECO:0000313" key="2">
    <source>
        <dbReference type="Proteomes" id="UP000789525"/>
    </source>
</evidence>
<keyword evidence="2" id="KW-1185">Reference proteome</keyword>
<sequence>KKMELYEATALNELEDVFMEIQSVFAKENELQLRLEELLAERRRRAEEKLEEAKRHLKEVEEDENMRRVKLVRPTANALDPARGQLGEESRNEIDTTNTNSEKNGDPGLISSHNNQPCSACERVKEVGQGGTVTAEDVKLIELFIPDLTNNITWKKGDRMKLMKALTRTVELTSATLNRP</sequence>
<reference evidence="1" key="1">
    <citation type="submission" date="2021-06" db="EMBL/GenBank/DDBJ databases">
        <authorList>
            <person name="Kallberg Y."/>
            <person name="Tangrot J."/>
            <person name="Rosling A."/>
        </authorList>
    </citation>
    <scope>NUCLEOTIDE SEQUENCE</scope>
    <source>
        <strain evidence="1">CL356</strain>
    </source>
</reference>
<comment type="caution">
    <text evidence="1">The sequence shown here is derived from an EMBL/GenBank/DDBJ whole genome shotgun (WGS) entry which is preliminary data.</text>
</comment>
<name>A0ACA9NTD2_9GLOM</name>
<feature type="non-terminal residue" evidence="1">
    <location>
        <position position="1"/>
    </location>
</feature>
<dbReference type="Proteomes" id="UP000789525">
    <property type="component" value="Unassembled WGS sequence"/>
</dbReference>
<evidence type="ECO:0000313" key="1">
    <source>
        <dbReference type="EMBL" id="CAG8674678.1"/>
    </source>
</evidence>
<proteinExistence type="predicted"/>